<dbReference type="AlphaFoldDB" id="A0AAE0KTI2"/>
<feature type="compositionally biased region" description="Polar residues" evidence="1">
    <location>
        <begin position="165"/>
        <end position="175"/>
    </location>
</feature>
<feature type="compositionally biased region" description="Low complexity" evidence="1">
    <location>
        <begin position="238"/>
        <end position="248"/>
    </location>
</feature>
<evidence type="ECO:0000313" key="3">
    <source>
        <dbReference type="Proteomes" id="UP001190700"/>
    </source>
</evidence>
<dbReference type="EMBL" id="LGRX02018007">
    <property type="protein sequence ID" value="KAK3260206.1"/>
    <property type="molecule type" value="Genomic_DNA"/>
</dbReference>
<feature type="compositionally biased region" description="Low complexity" evidence="1">
    <location>
        <begin position="433"/>
        <end position="464"/>
    </location>
</feature>
<name>A0AAE0KTI2_9CHLO</name>
<feature type="region of interest" description="Disordered" evidence="1">
    <location>
        <begin position="423"/>
        <end position="492"/>
    </location>
</feature>
<feature type="compositionally biased region" description="Pro residues" evidence="1">
    <location>
        <begin position="423"/>
        <end position="432"/>
    </location>
</feature>
<proteinExistence type="predicted"/>
<gene>
    <name evidence="2" type="ORF">CYMTET_30822</name>
</gene>
<feature type="compositionally biased region" description="Low complexity" evidence="1">
    <location>
        <begin position="209"/>
        <end position="222"/>
    </location>
</feature>
<dbReference type="Proteomes" id="UP001190700">
    <property type="component" value="Unassembled WGS sequence"/>
</dbReference>
<keyword evidence="3" id="KW-1185">Reference proteome</keyword>
<accession>A0AAE0KTI2</accession>
<evidence type="ECO:0000256" key="1">
    <source>
        <dbReference type="SAM" id="MobiDB-lite"/>
    </source>
</evidence>
<feature type="region of interest" description="Disordered" evidence="1">
    <location>
        <begin position="1"/>
        <end position="28"/>
    </location>
</feature>
<reference evidence="2 3" key="1">
    <citation type="journal article" date="2015" name="Genome Biol. Evol.">
        <title>Comparative Genomics of a Bacterivorous Green Alga Reveals Evolutionary Causalities and Consequences of Phago-Mixotrophic Mode of Nutrition.</title>
        <authorList>
            <person name="Burns J.A."/>
            <person name="Paasch A."/>
            <person name="Narechania A."/>
            <person name="Kim E."/>
        </authorList>
    </citation>
    <scope>NUCLEOTIDE SEQUENCE [LARGE SCALE GENOMIC DNA]</scope>
    <source>
        <strain evidence="2 3">PLY_AMNH</strain>
    </source>
</reference>
<comment type="caution">
    <text evidence="2">The sequence shown here is derived from an EMBL/GenBank/DDBJ whole genome shotgun (WGS) entry which is preliminary data.</text>
</comment>
<sequence length="607" mass="65462">MTGDRVPMVTGAAGGHGQNSTAITDIPPTIASETSCPATGIRVPIVTRAAGGYGQISATASENSPTVTSEMSCPATGDRVPVVTGAAGGHGQISHSGHLRDSAIDRSGSVSAASAAAEPLAEAGSPGLALQSAKEFPELTSGHQDWNSVVQSQLRRSEALTAQVQSQLKTGSQSIRKLREQQRLRSKDLPAPEPNPPNSVSGVVSQRPSEGAALSASVSGALPKQPEKTALPDPPSSVPEVVSQQPSEKAALPKPSPKQKISSGDQWLSEEAVLFRTYASMGKDQKVRIARWEENHDQLWSDHSGESAGSQASPLVRLQLVVASKPERESLRRWFQKEPRTRNGNLSWQVAFVDQLLSLKEQVSPREYRRMLRRGALCHEEGIPCKHFAGVNFGRARKMEKEEYPAQRNQFAALSNLQVQELAPPPGFPMYPFPGSSSEESSGNDVSPSSHGSGSSSSDGISEGRSGGRRRPRRKGKGSGKRRQRGAKAANGGWTLLKDKALRDQAFECLSEERQQTIAMAVVRGEKVSWEQEGWEAMMDTQRSVLKGKNIPSIVDVVTPPSPEETELSCMVPHMTLVRRKPRRLQTDTQAERLAMELQATIELKAI</sequence>
<feature type="compositionally biased region" description="Basic and acidic residues" evidence="1">
    <location>
        <begin position="177"/>
        <end position="190"/>
    </location>
</feature>
<feature type="region of interest" description="Disordered" evidence="1">
    <location>
        <begin position="165"/>
        <end position="264"/>
    </location>
</feature>
<feature type="compositionally biased region" description="Basic residues" evidence="1">
    <location>
        <begin position="467"/>
        <end position="486"/>
    </location>
</feature>
<organism evidence="2 3">
    <name type="scientific">Cymbomonas tetramitiformis</name>
    <dbReference type="NCBI Taxonomy" id="36881"/>
    <lineage>
        <taxon>Eukaryota</taxon>
        <taxon>Viridiplantae</taxon>
        <taxon>Chlorophyta</taxon>
        <taxon>Pyramimonadophyceae</taxon>
        <taxon>Pyramimonadales</taxon>
        <taxon>Pyramimonadaceae</taxon>
        <taxon>Cymbomonas</taxon>
    </lineage>
</organism>
<evidence type="ECO:0000313" key="2">
    <source>
        <dbReference type="EMBL" id="KAK3260206.1"/>
    </source>
</evidence>
<protein>
    <submittedName>
        <fullName evidence="2">Uncharacterized protein</fullName>
    </submittedName>
</protein>
<feature type="compositionally biased region" description="Polar residues" evidence="1">
    <location>
        <begin position="198"/>
        <end position="208"/>
    </location>
</feature>